<feature type="region of interest" description="Disordered" evidence="1">
    <location>
        <begin position="1"/>
        <end position="64"/>
    </location>
</feature>
<evidence type="ECO:0000313" key="3">
    <source>
        <dbReference type="Proteomes" id="UP000789572"/>
    </source>
</evidence>
<comment type="caution">
    <text evidence="2">The sequence shown here is derived from an EMBL/GenBank/DDBJ whole genome shotgun (WGS) entry which is preliminary data.</text>
</comment>
<organism evidence="2 3">
    <name type="scientific">Paraglomus occultum</name>
    <dbReference type="NCBI Taxonomy" id="144539"/>
    <lineage>
        <taxon>Eukaryota</taxon>
        <taxon>Fungi</taxon>
        <taxon>Fungi incertae sedis</taxon>
        <taxon>Mucoromycota</taxon>
        <taxon>Glomeromycotina</taxon>
        <taxon>Glomeromycetes</taxon>
        <taxon>Paraglomerales</taxon>
        <taxon>Paraglomeraceae</taxon>
        <taxon>Paraglomus</taxon>
    </lineage>
</organism>
<reference evidence="2" key="1">
    <citation type="submission" date="2021-06" db="EMBL/GenBank/DDBJ databases">
        <authorList>
            <person name="Kallberg Y."/>
            <person name="Tangrot J."/>
            <person name="Rosling A."/>
        </authorList>
    </citation>
    <scope>NUCLEOTIDE SEQUENCE</scope>
    <source>
        <strain evidence="2">IA702</strain>
    </source>
</reference>
<protein>
    <submittedName>
        <fullName evidence="2">7986_t:CDS:1</fullName>
    </submittedName>
</protein>
<feature type="compositionally biased region" description="Acidic residues" evidence="1">
    <location>
        <begin position="39"/>
        <end position="55"/>
    </location>
</feature>
<evidence type="ECO:0000256" key="1">
    <source>
        <dbReference type="SAM" id="MobiDB-lite"/>
    </source>
</evidence>
<dbReference type="Proteomes" id="UP000789572">
    <property type="component" value="Unassembled WGS sequence"/>
</dbReference>
<proteinExistence type="predicted"/>
<accession>A0A9N9DGY5</accession>
<dbReference type="OrthoDB" id="2349456at2759"/>
<name>A0A9N9DGY5_9GLOM</name>
<keyword evidence="3" id="KW-1185">Reference proteome</keyword>
<gene>
    <name evidence="2" type="ORF">POCULU_LOCUS9116</name>
</gene>
<evidence type="ECO:0000313" key="2">
    <source>
        <dbReference type="EMBL" id="CAG8635178.1"/>
    </source>
</evidence>
<dbReference type="EMBL" id="CAJVPJ010003112">
    <property type="protein sequence ID" value="CAG8635178.1"/>
    <property type="molecule type" value="Genomic_DNA"/>
</dbReference>
<feature type="non-terminal residue" evidence="2">
    <location>
        <position position="277"/>
    </location>
</feature>
<sequence length="277" mass="31999">MENQIETPEYNLETTDDCMSDDDHNTYEFDLCPIPNFENNDDESDEEYDDNEEVGDNNANQNDEEYTIDPSESHIQRNMLSTCVIMSNDNGVMRRCGNFDEKSQRQISNLIGAWEVDRQAIEDINNKEQLGICQAHFMFDYRTLHPVGLKQEKKHTKGKITGHRCLFCKKYYRVYLRGNECTAHCWSILEKMTLIPCIGQHECPAIESISTLVQKITAQQTNSQRWQYICNSCYESQGGHLYQQPGSGNKNKKATCVAKKKHDNDKSETLKILGTWL</sequence>
<dbReference type="AlphaFoldDB" id="A0A9N9DGY5"/>